<evidence type="ECO:0000313" key="19">
    <source>
        <dbReference type="EMBL" id="MBB3048648.1"/>
    </source>
</evidence>
<comment type="subcellular location">
    <subcellularLocation>
        <location evidence="1">Membrane</location>
        <topology evidence="1">Multi-pass membrane protein</topology>
    </subcellularLocation>
</comment>
<accession>A0A7W4Z6U7</accession>
<dbReference type="PROSITE" id="PS00078">
    <property type="entry name" value="COX2"/>
    <property type="match status" value="1"/>
</dbReference>
<evidence type="ECO:0000313" key="20">
    <source>
        <dbReference type="Proteomes" id="UP000537130"/>
    </source>
</evidence>
<gene>
    <name evidence="19" type="ORF">FHR99_002922</name>
</gene>
<dbReference type="CDD" id="cd13919">
    <property type="entry name" value="CuRO_HCO_II_like_5"/>
    <property type="match status" value="1"/>
</dbReference>
<evidence type="ECO:0000256" key="9">
    <source>
        <dbReference type="ARBA" id="ARBA00022982"/>
    </source>
</evidence>
<keyword evidence="6 16" id="KW-0812">Transmembrane</keyword>
<dbReference type="PROSITE" id="PS51007">
    <property type="entry name" value="CYTC"/>
    <property type="match status" value="2"/>
</dbReference>
<dbReference type="PANTHER" id="PTHR22888:SF9">
    <property type="entry name" value="CYTOCHROME C OXIDASE SUBUNIT 2"/>
    <property type="match status" value="1"/>
</dbReference>
<name>A0A7W4Z6U7_9GAMM</name>
<comment type="similarity">
    <text evidence="2">Belongs to the cytochrome c oxidase subunit 2 family.</text>
</comment>
<feature type="transmembrane region" description="Helical" evidence="16">
    <location>
        <begin position="83"/>
        <end position="105"/>
    </location>
</feature>
<dbReference type="GO" id="GO:0004129">
    <property type="term" value="F:cytochrome-c oxidase activity"/>
    <property type="evidence" value="ECO:0007669"/>
    <property type="project" value="UniProtKB-EC"/>
</dbReference>
<keyword evidence="7 15" id="KW-0479">Metal-binding</keyword>
<keyword evidence="12" id="KW-0186">Copper</keyword>
<evidence type="ECO:0000256" key="4">
    <source>
        <dbReference type="ARBA" id="ARBA00022448"/>
    </source>
</evidence>
<dbReference type="GO" id="GO:0005507">
    <property type="term" value="F:copper ion binding"/>
    <property type="evidence" value="ECO:0007669"/>
    <property type="project" value="InterPro"/>
</dbReference>
<proteinExistence type="inferred from homology"/>
<dbReference type="Gene3D" id="1.10.760.10">
    <property type="entry name" value="Cytochrome c-like domain"/>
    <property type="match status" value="2"/>
</dbReference>
<dbReference type="AlphaFoldDB" id="A0A7W4Z6U7"/>
<dbReference type="InterPro" id="IPR008972">
    <property type="entry name" value="Cupredoxin"/>
</dbReference>
<evidence type="ECO:0000256" key="10">
    <source>
        <dbReference type="ARBA" id="ARBA00022989"/>
    </source>
</evidence>
<dbReference type="SUPFAM" id="SSF46626">
    <property type="entry name" value="Cytochrome c"/>
    <property type="match status" value="2"/>
</dbReference>
<dbReference type="Gene3D" id="1.10.287.90">
    <property type="match status" value="1"/>
</dbReference>
<dbReference type="GO" id="GO:0020037">
    <property type="term" value="F:heme binding"/>
    <property type="evidence" value="ECO:0007669"/>
    <property type="project" value="InterPro"/>
</dbReference>
<evidence type="ECO:0000256" key="8">
    <source>
        <dbReference type="ARBA" id="ARBA00022967"/>
    </source>
</evidence>
<dbReference type="EMBL" id="JACHWY010000003">
    <property type="protein sequence ID" value="MBB3048648.1"/>
    <property type="molecule type" value="Genomic_DNA"/>
</dbReference>
<keyword evidence="4" id="KW-0813">Transport</keyword>
<evidence type="ECO:0000256" key="12">
    <source>
        <dbReference type="ARBA" id="ARBA00023008"/>
    </source>
</evidence>
<keyword evidence="13 16" id="KW-0472">Membrane</keyword>
<keyword evidence="9" id="KW-0249">Electron transport</keyword>
<evidence type="ECO:0000256" key="15">
    <source>
        <dbReference type="PROSITE-ProRule" id="PRU00433"/>
    </source>
</evidence>
<protein>
    <recommendedName>
        <fullName evidence="3">cytochrome-c oxidase</fullName>
        <ecNumber evidence="3">7.1.1.9</ecNumber>
    </recommendedName>
</protein>
<dbReference type="Gene3D" id="2.60.40.420">
    <property type="entry name" value="Cupredoxins - blue copper proteins"/>
    <property type="match status" value="1"/>
</dbReference>
<dbReference type="SUPFAM" id="SSF49503">
    <property type="entry name" value="Cupredoxins"/>
    <property type="match status" value="1"/>
</dbReference>
<dbReference type="PROSITE" id="PS50857">
    <property type="entry name" value="COX2_CUA"/>
    <property type="match status" value="1"/>
</dbReference>
<keyword evidence="10 16" id="KW-1133">Transmembrane helix</keyword>
<dbReference type="SUPFAM" id="SSF81464">
    <property type="entry name" value="Cytochrome c oxidase subunit II-like, transmembrane region"/>
    <property type="match status" value="1"/>
</dbReference>
<organism evidence="19 20">
    <name type="scientific">Litorivivens lipolytica</name>
    <dbReference type="NCBI Taxonomy" id="1524264"/>
    <lineage>
        <taxon>Bacteria</taxon>
        <taxon>Pseudomonadati</taxon>
        <taxon>Pseudomonadota</taxon>
        <taxon>Gammaproteobacteria</taxon>
        <taxon>Litorivivens</taxon>
    </lineage>
</organism>
<keyword evidence="11 15" id="KW-0408">Iron</keyword>
<evidence type="ECO:0000256" key="16">
    <source>
        <dbReference type="SAM" id="Phobius"/>
    </source>
</evidence>
<dbReference type="InterPro" id="IPR009056">
    <property type="entry name" value="Cyt_c-like_dom"/>
</dbReference>
<sequence>MVIALIILGLVVVTIVFHLLSPWWLTPIASNWQAIDTTIEISFWVTGAVFIAVNLFLAWVVWRYRKHGNNKAHYEPENKSLESWLTIITTIGVVAMLTPGLIAWGKIIHAPDDAQVVEAIGQQWQWTFRFPGEDNQLGGADARFVTPENPFGLDPDDPEGQDDILVNSQRLHLPLNQPIKLYLRSNDVLHNFAVPQFRVKMDLVPGTETYQWFEPTREGEFDILCEELCGLAHYTMRGMVVVESQENFAQWLSEYPTFAETQIEKTADLAAGKKLYGNCAACHGADAAGNEMLNAPNLSILSADYMARQLRYYRDGIRGAHPQDNIGKQMVSMAGIVSKPEDERNLLAYIQSLPAIASAPTREGGNAKAGAAVYDVCVACHGAEAQGKGLLSAPRLAGQADWYLYRQLKHYSMGWRGTHPKDQFGTQMRFMTQTIQNPERLDDLLAYIATLAPQASTELSVSSTGDDRL</sequence>
<dbReference type="GO" id="GO:0016020">
    <property type="term" value="C:membrane"/>
    <property type="evidence" value="ECO:0007669"/>
    <property type="project" value="UniProtKB-SubCell"/>
</dbReference>
<dbReference type="InterPro" id="IPR045187">
    <property type="entry name" value="CcO_II"/>
</dbReference>
<dbReference type="InterPro" id="IPR001505">
    <property type="entry name" value="Copper_CuA"/>
</dbReference>
<evidence type="ECO:0000256" key="5">
    <source>
        <dbReference type="ARBA" id="ARBA00022617"/>
    </source>
</evidence>
<dbReference type="Proteomes" id="UP000537130">
    <property type="component" value="Unassembled WGS sequence"/>
</dbReference>
<evidence type="ECO:0000259" key="17">
    <source>
        <dbReference type="PROSITE" id="PS50857"/>
    </source>
</evidence>
<evidence type="ECO:0000256" key="13">
    <source>
        <dbReference type="ARBA" id="ARBA00023136"/>
    </source>
</evidence>
<keyword evidence="20" id="KW-1185">Reference proteome</keyword>
<feature type="transmembrane region" description="Helical" evidence="16">
    <location>
        <begin position="5"/>
        <end position="25"/>
    </location>
</feature>
<feature type="domain" description="Cytochrome c" evidence="18">
    <location>
        <begin position="365"/>
        <end position="452"/>
    </location>
</feature>
<keyword evidence="8" id="KW-1278">Translocase</keyword>
<reference evidence="19 20" key="1">
    <citation type="submission" date="2020-08" db="EMBL/GenBank/DDBJ databases">
        <title>Genomic Encyclopedia of Type Strains, Phase III (KMG-III): the genomes of soil and plant-associated and newly described type strains.</title>
        <authorList>
            <person name="Whitman W."/>
        </authorList>
    </citation>
    <scope>NUCLEOTIDE SEQUENCE [LARGE SCALE GENOMIC DNA]</scope>
    <source>
        <strain evidence="19 20">CECT 8654</strain>
    </source>
</reference>
<dbReference type="PANTHER" id="PTHR22888">
    <property type="entry name" value="CYTOCHROME C OXIDASE, SUBUNIT II"/>
    <property type="match status" value="1"/>
</dbReference>
<dbReference type="InterPro" id="IPR036257">
    <property type="entry name" value="Cyt_c_oxidase_su2_TM_sf"/>
</dbReference>
<evidence type="ECO:0000256" key="6">
    <source>
        <dbReference type="ARBA" id="ARBA00022692"/>
    </source>
</evidence>
<dbReference type="InterPro" id="IPR002429">
    <property type="entry name" value="CcO_II-like_C"/>
</dbReference>
<dbReference type="Pfam" id="PF00116">
    <property type="entry name" value="COX2"/>
    <property type="match status" value="1"/>
</dbReference>
<dbReference type="RefSeq" id="WP_183411421.1">
    <property type="nucleotide sequence ID" value="NZ_JACHWY010000003.1"/>
</dbReference>
<comment type="caution">
    <text evidence="19">The sequence shown here is derived from an EMBL/GenBank/DDBJ whole genome shotgun (WGS) entry which is preliminary data.</text>
</comment>
<evidence type="ECO:0000256" key="1">
    <source>
        <dbReference type="ARBA" id="ARBA00004141"/>
    </source>
</evidence>
<feature type="transmembrane region" description="Helical" evidence="16">
    <location>
        <begin position="41"/>
        <end position="62"/>
    </location>
</feature>
<evidence type="ECO:0000256" key="14">
    <source>
        <dbReference type="ARBA" id="ARBA00047816"/>
    </source>
</evidence>
<keyword evidence="5 15" id="KW-0349">Heme</keyword>
<evidence type="ECO:0000256" key="7">
    <source>
        <dbReference type="ARBA" id="ARBA00022723"/>
    </source>
</evidence>
<feature type="domain" description="Cytochrome oxidase subunit II copper A binding" evidence="17">
    <location>
        <begin position="112"/>
        <end position="254"/>
    </location>
</feature>
<dbReference type="Pfam" id="PF00034">
    <property type="entry name" value="Cytochrom_C"/>
    <property type="match status" value="2"/>
</dbReference>
<dbReference type="GO" id="GO:0042773">
    <property type="term" value="P:ATP synthesis coupled electron transport"/>
    <property type="evidence" value="ECO:0007669"/>
    <property type="project" value="TreeGrafter"/>
</dbReference>
<evidence type="ECO:0000256" key="2">
    <source>
        <dbReference type="ARBA" id="ARBA00007866"/>
    </source>
</evidence>
<comment type="catalytic activity">
    <reaction evidence="14">
        <text>4 Fe(II)-[cytochrome c] + O2 + 8 H(+)(in) = 4 Fe(III)-[cytochrome c] + 2 H2O + 4 H(+)(out)</text>
        <dbReference type="Rhea" id="RHEA:11436"/>
        <dbReference type="Rhea" id="RHEA-COMP:10350"/>
        <dbReference type="Rhea" id="RHEA-COMP:14399"/>
        <dbReference type="ChEBI" id="CHEBI:15377"/>
        <dbReference type="ChEBI" id="CHEBI:15378"/>
        <dbReference type="ChEBI" id="CHEBI:15379"/>
        <dbReference type="ChEBI" id="CHEBI:29033"/>
        <dbReference type="ChEBI" id="CHEBI:29034"/>
        <dbReference type="EC" id="7.1.1.9"/>
    </reaction>
</comment>
<evidence type="ECO:0000256" key="11">
    <source>
        <dbReference type="ARBA" id="ARBA00023004"/>
    </source>
</evidence>
<evidence type="ECO:0000256" key="3">
    <source>
        <dbReference type="ARBA" id="ARBA00012949"/>
    </source>
</evidence>
<evidence type="ECO:0000259" key="18">
    <source>
        <dbReference type="PROSITE" id="PS51007"/>
    </source>
</evidence>
<dbReference type="InterPro" id="IPR036909">
    <property type="entry name" value="Cyt_c-like_dom_sf"/>
</dbReference>
<dbReference type="EC" id="7.1.1.9" evidence="3"/>
<feature type="domain" description="Cytochrome c" evidence="18">
    <location>
        <begin position="267"/>
        <end position="354"/>
    </location>
</feature>